<organism evidence="3 4">
    <name type="scientific">Crassostrea virginica</name>
    <name type="common">Eastern oyster</name>
    <dbReference type="NCBI Taxonomy" id="6565"/>
    <lineage>
        <taxon>Eukaryota</taxon>
        <taxon>Metazoa</taxon>
        <taxon>Spiralia</taxon>
        <taxon>Lophotrochozoa</taxon>
        <taxon>Mollusca</taxon>
        <taxon>Bivalvia</taxon>
        <taxon>Autobranchia</taxon>
        <taxon>Pteriomorphia</taxon>
        <taxon>Ostreida</taxon>
        <taxon>Ostreoidea</taxon>
        <taxon>Ostreidae</taxon>
        <taxon>Crassostrea</taxon>
    </lineage>
</organism>
<feature type="transmembrane region" description="Helical" evidence="2">
    <location>
        <begin position="233"/>
        <end position="256"/>
    </location>
</feature>
<keyword evidence="2" id="KW-1133">Transmembrane helix</keyword>
<sequence length="352" mass="39301">MEIKMCVFRLFMCYVHLQVIVFGQVVGTGMEMDVNKFFPHLLENSMHAINPMSANSAGNDCYGSRNNMYGNIPMGNPMQTGFLANEHCPCQYQVNSMGCYICSCSTDSPKSDLNKPTPKVPGLNIPFKYPNGPVYTTNQHTDKITIGSNVSLSEKTQSTTIATTLPPNHDQTDVTTSPPTSYKTLNSTGIQLEMKTMKTNVRSHTATASPPFGDLYGASYKKALKESSFSEKYMAILVGLGVVLSVFLTLSVIFVLKWRTTRRELRRQQSELYFVEKTNRQSSVVSRLTLELEREKRASVYSTVVEDDIQSLSPQADVLLTPTAPPLTPGQKQQTAFRYPADDNRHDYLELI</sequence>
<proteinExistence type="predicted"/>
<reference evidence="4" key="1">
    <citation type="submission" date="2025-08" db="UniProtKB">
        <authorList>
            <consortium name="RefSeq"/>
        </authorList>
    </citation>
    <scope>IDENTIFICATION</scope>
    <source>
        <tissue evidence="4">Whole sample</tissue>
    </source>
</reference>
<keyword evidence="2" id="KW-0812">Transmembrane</keyword>
<keyword evidence="2" id="KW-0472">Membrane</keyword>
<feature type="transmembrane region" description="Helical" evidence="2">
    <location>
        <begin position="7"/>
        <end position="27"/>
    </location>
</feature>
<accession>A0A8B8E5C5</accession>
<dbReference type="AlphaFoldDB" id="A0A8B8E5C5"/>
<dbReference type="KEGG" id="cvn:111131372"/>
<dbReference type="OrthoDB" id="6140355at2759"/>
<dbReference type="Proteomes" id="UP000694844">
    <property type="component" value="Chromosome 4"/>
</dbReference>
<gene>
    <name evidence="4" type="primary">LOC111131372</name>
</gene>
<dbReference type="RefSeq" id="XP_022334561.1">
    <property type="nucleotide sequence ID" value="XM_022478853.1"/>
</dbReference>
<evidence type="ECO:0000256" key="2">
    <source>
        <dbReference type="SAM" id="Phobius"/>
    </source>
</evidence>
<keyword evidence="3" id="KW-1185">Reference proteome</keyword>
<evidence type="ECO:0000313" key="4">
    <source>
        <dbReference type="RefSeq" id="XP_022334561.1"/>
    </source>
</evidence>
<protein>
    <submittedName>
        <fullName evidence="4">Uncharacterized protein LOC111131372</fullName>
    </submittedName>
</protein>
<evidence type="ECO:0000313" key="3">
    <source>
        <dbReference type="Proteomes" id="UP000694844"/>
    </source>
</evidence>
<feature type="region of interest" description="Disordered" evidence="1">
    <location>
        <begin position="162"/>
        <end position="181"/>
    </location>
</feature>
<evidence type="ECO:0000256" key="1">
    <source>
        <dbReference type="SAM" id="MobiDB-lite"/>
    </source>
</evidence>
<name>A0A8B8E5C5_CRAVI</name>
<dbReference type="GeneID" id="111131372"/>